<keyword evidence="8" id="KW-1185">Reference proteome</keyword>
<dbReference type="PROSITE" id="PS00850">
    <property type="entry name" value="GLY_RADICAL_1"/>
    <property type="match status" value="1"/>
</dbReference>
<dbReference type="SUPFAM" id="SSF51998">
    <property type="entry name" value="PFL-like glycyl radical enzymes"/>
    <property type="match status" value="1"/>
</dbReference>
<reference evidence="7 8" key="1">
    <citation type="journal article" date="2015" name="Genome Announc.">
        <title>Expanding the biotechnology potential of lactobacilli through comparative genomics of 213 strains and associated genera.</title>
        <authorList>
            <person name="Sun Z."/>
            <person name="Harris H.M."/>
            <person name="McCann A."/>
            <person name="Guo C."/>
            <person name="Argimon S."/>
            <person name="Zhang W."/>
            <person name="Yang X."/>
            <person name="Jeffery I.B."/>
            <person name="Cooney J.C."/>
            <person name="Kagawa T.F."/>
            <person name="Liu W."/>
            <person name="Song Y."/>
            <person name="Salvetti E."/>
            <person name="Wrobel A."/>
            <person name="Rasinkangas P."/>
            <person name="Parkhill J."/>
            <person name="Rea M.C."/>
            <person name="O'Sullivan O."/>
            <person name="Ritari J."/>
            <person name="Douillard F.P."/>
            <person name="Paul Ross R."/>
            <person name="Yang R."/>
            <person name="Briner A.E."/>
            <person name="Felis G.E."/>
            <person name="de Vos W.M."/>
            <person name="Barrangou R."/>
            <person name="Klaenhammer T.R."/>
            <person name="Caufield P.W."/>
            <person name="Cui Y."/>
            <person name="Zhang H."/>
            <person name="O'Toole P.W."/>
        </authorList>
    </citation>
    <scope>NUCLEOTIDE SEQUENCE [LARGE SCALE GENOMIC DNA]</scope>
    <source>
        <strain evidence="7 8">DSM 16230</strain>
    </source>
</reference>
<keyword evidence="7" id="KW-0808">Transferase</keyword>
<dbReference type="Pfam" id="PF02901">
    <property type="entry name" value="PFL-like"/>
    <property type="match status" value="1"/>
</dbReference>
<dbReference type="STRING" id="1423801.FD50_GL001717"/>
<protein>
    <submittedName>
        <fullName evidence="7">Formate C-acetyltransferase</fullName>
    </submittedName>
</protein>
<feature type="domain" description="Glycine radical" evidence="5">
    <location>
        <begin position="697"/>
        <end position="818"/>
    </location>
</feature>
<keyword evidence="2" id="KW-0456">Lyase</keyword>
<dbReference type="GeneID" id="98308964"/>
<dbReference type="InterPro" id="IPR019777">
    <property type="entry name" value="Form_AcTrfase_GR_CS"/>
</dbReference>
<dbReference type="Gene3D" id="3.20.70.20">
    <property type="match status" value="1"/>
</dbReference>
<evidence type="ECO:0000256" key="4">
    <source>
        <dbReference type="PROSITE-ProRule" id="PRU00493"/>
    </source>
</evidence>
<evidence type="ECO:0000313" key="7">
    <source>
        <dbReference type="EMBL" id="KRL97163.1"/>
    </source>
</evidence>
<dbReference type="PANTHER" id="PTHR43641">
    <property type="entry name" value="FORMATE ACETYLTRANSFERASE 3-RELATED"/>
    <property type="match status" value="1"/>
</dbReference>
<proteinExistence type="predicted"/>
<dbReference type="InterPro" id="IPR001150">
    <property type="entry name" value="Gly_radical"/>
</dbReference>
<dbReference type="AlphaFoldDB" id="A0A0R1V613"/>
<evidence type="ECO:0000313" key="8">
    <source>
        <dbReference type="Proteomes" id="UP000051166"/>
    </source>
</evidence>
<organism evidence="7 8">
    <name type="scientific">Liquorilactobacillus satsumensis DSM 16230 = JCM 12392</name>
    <dbReference type="NCBI Taxonomy" id="1423801"/>
    <lineage>
        <taxon>Bacteria</taxon>
        <taxon>Bacillati</taxon>
        <taxon>Bacillota</taxon>
        <taxon>Bacilli</taxon>
        <taxon>Lactobacillales</taxon>
        <taxon>Lactobacillaceae</taxon>
        <taxon>Liquorilactobacillus</taxon>
    </lineage>
</organism>
<feature type="domain" description="PFL" evidence="6">
    <location>
        <begin position="26"/>
        <end position="690"/>
    </location>
</feature>
<evidence type="ECO:0000256" key="3">
    <source>
        <dbReference type="PIRSR" id="PIRSR000379-2"/>
    </source>
</evidence>
<dbReference type="InterPro" id="IPR051215">
    <property type="entry name" value="GRE"/>
</dbReference>
<dbReference type="RefSeq" id="WP_082610520.1">
    <property type="nucleotide sequence ID" value="NZ_AZFQ01000053.1"/>
</dbReference>
<evidence type="ECO:0000256" key="1">
    <source>
        <dbReference type="ARBA" id="ARBA00022818"/>
    </source>
</evidence>
<dbReference type="GO" id="GO:0005829">
    <property type="term" value="C:cytosol"/>
    <property type="evidence" value="ECO:0007669"/>
    <property type="project" value="TreeGrafter"/>
</dbReference>
<dbReference type="InterPro" id="IPR004184">
    <property type="entry name" value="PFL_dom"/>
</dbReference>
<dbReference type="PROSITE" id="PS51149">
    <property type="entry name" value="GLY_RADICAL_2"/>
    <property type="match status" value="1"/>
</dbReference>
<dbReference type="PROSITE" id="PS51554">
    <property type="entry name" value="PFL"/>
    <property type="match status" value="1"/>
</dbReference>
<dbReference type="NCBIfam" id="TIGR01774">
    <property type="entry name" value="PFL2-3"/>
    <property type="match status" value="1"/>
</dbReference>
<accession>A0A0R1V613</accession>
<dbReference type="PANTHER" id="PTHR43641:SF2">
    <property type="entry name" value="DEHYDRATASE YBIW-RELATED"/>
    <property type="match status" value="1"/>
</dbReference>
<dbReference type="FunFam" id="3.20.70.20:FF:000008">
    <property type="entry name" value="Hypothetical formate acetyltransferase 3"/>
    <property type="match status" value="1"/>
</dbReference>
<dbReference type="PATRIC" id="fig|1423801.4.peg.1755"/>
<dbReference type="GO" id="GO:0016829">
    <property type="term" value="F:lyase activity"/>
    <property type="evidence" value="ECO:0007669"/>
    <property type="project" value="UniProtKB-KW"/>
</dbReference>
<evidence type="ECO:0000256" key="2">
    <source>
        <dbReference type="ARBA" id="ARBA00023239"/>
    </source>
</evidence>
<dbReference type="CDD" id="cd01677">
    <property type="entry name" value="PFL2_DhaB_BssA"/>
    <property type="match status" value="1"/>
</dbReference>
<feature type="modified residue" description="Glycine radical" evidence="3 4">
    <location>
        <position position="794"/>
    </location>
</feature>
<dbReference type="EMBL" id="AZFQ01000053">
    <property type="protein sequence ID" value="KRL97163.1"/>
    <property type="molecule type" value="Genomic_DNA"/>
</dbReference>
<keyword evidence="1 3" id="KW-0556">Organic radical</keyword>
<dbReference type="PIRSF" id="PIRSF000379">
    <property type="entry name" value="For_Ac_trans_1"/>
    <property type="match status" value="1"/>
</dbReference>
<evidence type="ECO:0000259" key="5">
    <source>
        <dbReference type="PROSITE" id="PS51149"/>
    </source>
</evidence>
<gene>
    <name evidence="7" type="ORF">FD50_GL001717</name>
</gene>
<dbReference type="Proteomes" id="UP000051166">
    <property type="component" value="Unassembled WGS sequence"/>
</dbReference>
<sequence length="818" mass="92297">MQAKTMTGLQAKTGTHTEEHFGKLTAKMKRYRNAILDAKPYVDAQRAVLATEAYKAHRHEQLDILRANVLKHILEHMTIYIEPDTFLAGNQARANRWAPVFPEYSMNWVIDELETFEKRPGDVFYITEQTKKELREIAPFWKNNTLEDRGLAAFPSKSRVFYDLGIIGADGNITSGDGHIAVDYQAILQHGLEWYEERAQTELEKLDLTDYEQQKKSYFYEASLITLDAVKEFAQRYVKLARQEAHQMTNKMRKKELEQIAAALERVPYAPARNFREAVQSVWFIHNILQIESNGHSVSYGRMDQYLDPYYEKDLKAEKITPEQATELLTNLCLKTLTINKIRSWAHTEFSAGSPLYQNITIGGQNAAGKDATNKVSYLILRAIVQAHLPQPNLTVRYFHGLSDQFMRECVEVVKQGIGMPAFNNDEVIIPSFIARGVKKEDAYNYSAIGCVETAVPGKWGYRCTGMSFVNFPRTLLIVMNGGIDPESGKKLLPDYGHFVQMTSYEQLLTAWDKSLREITRQSVIIENTCDMVLEQGYPDILCSTLTADCLGRGKTIKEGGAIYDFISGLQVGIANLADSLAAIKLLVFEKHQLTPKQLWTALQNDFAGEKGEQIRQLLINEAPKYGNDDDRVDQLLVQAYQPYIDEISKYHNTRYGRGPIGGGRYAGTSSISANVGQGHSTLATPDGRHARTPLAEGCSPEHALDINGPTAVFKSVAKLHTKEITGGVLLNQKMSPQILRSEENCMKLVALLRAFFNRLHGYHVQYNIVSRATLIDAQKYPEKHRDLIVRVAGYSAFFVGLSKETQDDIIARTEQNL</sequence>
<dbReference type="OrthoDB" id="9803969at2"/>
<comment type="caution">
    <text evidence="7">The sequence shown here is derived from an EMBL/GenBank/DDBJ whole genome shotgun (WGS) entry which is preliminary data.</text>
</comment>
<name>A0A0R1V613_9LACO</name>
<dbReference type="Pfam" id="PF01228">
    <property type="entry name" value="Gly_radical"/>
    <property type="match status" value="1"/>
</dbReference>
<dbReference type="GO" id="GO:0016740">
    <property type="term" value="F:transferase activity"/>
    <property type="evidence" value="ECO:0007669"/>
    <property type="project" value="UniProtKB-KW"/>
</dbReference>
<dbReference type="InterPro" id="IPR010098">
    <property type="entry name" value="PFL2/GDeHydtase_fam"/>
</dbReference>
<evidence type="ECO:0000259" key="6">
    <source>
        <dbReference type="PROSITE" id="PS51554"/>
    </source>
</evidence>